<comment type="caution">
    <text evidence="2">The sequence shown here is derived from an EMBL/GenBank/DDBJ whole genome shotgun (WGS) entry which is preliminary data.</text>
</comment>
<feature type="compositionally biased region" description="Polar residues" evidence="1">
    <location>
        <begin position="1"/>
        <end position="11"/>
    </location>
</feature>
<accession>A0AAD6UB29</accession>
<gene>
    <name evidence="2" type="ORF">B0H15DRAFT_623061</name>
</gene>
<dbReference type="EMBL" id="JARJCN010000009">
    <property type="protein sequence ID" value="KAJ7097824.1"/>
    <property type="molecule type" value="Genomic_DNA"/>
</dbReference>
<evidence type="ECO:0000256" key="1">
    <source>
        <dbReference type="SAM" id="MobiDB-lite"/>
    </source>
</evidence>
<feature type="region of interest" description="Disordered" evidence="1">
    <location>
        <begin position="1"/>
        <end position="85"/>
    </location>
</feature>
<name>A0AAD6UB29_9AGAR</name>
<proteinExistence type="predicted"/>
<evidence type="ECO:0000313" key="3">
    <source>
        <dbReference type="Proteomes" id="UP001222325"/>
    </source>
</evidence>
<feature type="compositionally biased region" description="Polar residues" evidence="1">
    <location>
        <begin position="66"/>
        <end position="83"/>
    </location>
</feature>
<protein>
    <recommendedName>
        <fullName evidence="4">Brain protein I3</fullName>
    </recommendedName>
</protein>
<feature type="compositionally biased region" description="Low complexity" evidence="1">
    <location>
        <begin position="29"/>
        <end position="56"/>
    </location>
</feature>
<dbReference type="AlphaFoldDB" id="A0AAD6UB29"/>
<feature type="compositionally biased region" description="Pro residues" evidence="1">
    <location>
        <begin position="17"/>
        <end position="28"/>
    </location>
</feature>
<reference evidence="2" key="1">
    <citation type="submission" date="2023-03" db="EMBL/GenBank/DDBJ databases">
        <title>Massive genome expansion in bonnet fungi (Mycena s.s.) driven by repeated elements and novel gene families across ecological guilds.</title>
        <authorList>
            <consortium name="Lawrence Berkeley National Laboratory"/>
            <person name="Harder C.B."/>
            <person name="Miyauchi S."/>
            <person name="Viragh M."/>
            <person name="Kuo A."/>
            <person name="Thoen E."/>
            <person name="Andreopoulos B."/>
            <person name="Lu D."/>
            <person name="Skrede I."/>
            <person name="Drula E."/>
            <person name="Henrissat B."/>
            <person name="Morin E."/>
            <person name="Kohler A."/>
            <person name="Barry K."/>
            <person name="LaButti K."/>
            <person name="Morin E."/>
            <person name="Salamov A."/>
            <person name="Lipzen A."/>
            <person name="Mereny Z."/>
            <person name="Hegedus B."/>
            <person name="Baldrian P."/>
            <person name="Stursova M."/>
            <person name="Weitz H."/>
            <person name="Taylor A."/>
            <person name="Grigoriev I.V."/>
            <person name="Nagy L.G."/>
            <person name="Martin F."/>
            <person name="Kauserud H."/>
        </authorList>
    </citation>
    <scope>NUCLEOTIDE SEQUENCE</scope>
    <source>
        <strain evidence="2">CBHHK173m</strain>
    </source>
</reference>
<evidence type="ECO:0008006" key="4">
    <source>
        <dbReference type="Google" id="ProtNLM"/>
    </source>
</evidence>
<sequence>MPSSDNKTTLAFTPAEPAGPPVYTPPPSGYAQPAPQQYPSQGSGYAPQQQGYAPQPQACPGPSPSQPELSGHQPQSYPSQRSAAQVGEEYRAQLFAQCAQGIHQPTTKYGVCGIITAVVCFPIGLICLFTDTEQKCDRCGIKL</sequence>
<keyword evidence="3" id="KW-1185">Reference proteome</keyword>
<organism evidence="2 3">
    <name type="scientific">Mycena belliarum</name>
    <dbReference type="NCBI Taxonomy" id="1033014"/>
    <lineage>
        <taxon>Eukaryota</taxon>
        <taxon>Fungi</taxon>
        <taxon>Dikarya</taxon>
        <taxon>Basidiomycota</taxon>
        <taxon>Agaricomycotina</taxon>
        <taxon>Agaricomycetes</taxon>
        <taxon>Agaricomycetidae</taxon>
        <taxon>Agaricales</taxon>
        <taxon>Marasmiineae</taxon>
        <taxon>Mycenaceae</taxon>
        <taxon>Mycena</taxon>
    </lineage>
</organism>
<evidence type="ECO:0000313" key="2">
    <source>
        <dbReference type="EMBL" id="KAJ7097824.1"/>
    </source>
</evidence>
<dbReference type="Proteomes" id="UP001222325">
    <property type="component" value="Unassembled WGS sequence"/>
</dbReference>